<reference evidence="2" key="1">
    <citation type="journal article" date="2019" name="Int. J. Syst. Evol. Microbiol.">
        <title>The Global Catalogue of Microorganisms (GCM) 10K type strain sequencing project: providing services to taxonomists for standard genome sequencing and annotation.</title>
        <authorList>
            <consortium name="The Broad Institute Genomics Platform"/>
            <consortium name="The Broad Institute Genome Sequencing Center for Infectious Disease"/>
            <person name="Wu L."/>
            <person name="Ma J."/>
        </authorList>
    </citation>
    <scope>NUCLEOTIDE SEQUENCE [LARGE SCALE GENOMIC DNA]</scope>
    <source>
        <strain evidence="2">KCTC 15012</strain>
    </source>
</reference>
<organism evidence="1 2">
    <name type="scientific">Phaeospirillum tilakii</name>
    <dbReference type="NCBI Taxonomy" id="741673"/>
    <lineage>
        <taxon>Bacteria</taxon>
        <taxon>Pseudomonadati</taxon>
        <taxon>Pseudomonadota</taxon>
        <taxon>Alphaproteobacteria</taxon>
        <taxon>Rhodospirillales</taxon>
        <taxon>Rhodospirillaceae</taxon>
        <taxon>Phaeospirillum</taxon>
    </lineage>
</organism>
<dbReference type="RefSeq" id="WP_377317357.1">
    <property type="nucleotide sequence ID" value="NZ_JBHUIY010000028.1"/>
</dbReference>
<gene>
    <name evidence="1" type="ORF">ACFSNB_13345</name>
</gene>
<comment type="caution">
    <text evidence="1">The sequence shown here is derived from an EMBL/GenBank/DDBJ whole genome shotgun (WGS) entry which is preliminary data.</text>
</comment>
<accession>A0ABW5CDM7</accession>
<name>A0ABW5CDM7_9PROT</name>
<dbReference type="EMBL" id="JBHUIY010000028">
    <property type="protein sequence ID" value="MFD2234791.1"/>
    <property type="molecule type" value="Genomic_DNA"/>
</dbReference>
<sequence length="66" mass="7442">MPLRDIPARRHPLRWEQYSRLYDRLSGAADAFSDLGYPDLAAELSAVQARLSAAWDAIARAEQEGR</sequence>
<dbReference type="Proteomes" id="UP001597296">
    <property type="component" value="Unassembled WGS sequence"/>
</dbReference>
<evidence type="ECO:0000313" key="2">
    <source>
        <dbReference type="Proteomes" id="UP001597296"/>
    </source>
</evidence>
<keyword evidence="2" id="KW-1185">Reference proteome</keyword>
<protein>
    <submittedName>
        <fullName evidence="1">Uncharacterized protein</fullName>
    </submittedName>
</protein>
<evidence type="ECO:0000313" key="1">
    <source>
        <dbReference type="EMBL" id="MFD2234791.1"/>
    </source>
</evidence>
<proteinExistence type="predicted"/>